<evidence type="ECO:0000256" key="1">
    <source>
        <dbReference type="ARBA" id="ARBA00004141"/>
    </source>
</evidence>
<evidence type="ECO:0000259" key="6">
    <source>
        <dbReference type="Pfam" id="PF04932"/>
    </source>
</evidence>
<evidence type="ECO:0000313" key="8">
    <source>
        <dbReference type="Proteomes" id="UP000437748"/>
    </source>
</evidence>
<dbReference type="GO" id="GO:0016020">
    <property type="term" value="C:membrane"/>
    <property type="evidence" value="ECO:0007669"/>
    <property type="project" value="UniProtKB-SubCell"/>
</dbReference>
<feature type="transmembrane region" description="Helical" evidence="5">
    <location>
        <begin position="110"/>
        <end position="130"/>
    </location>
</feature>
<dbReference type="Pfam" id="PF04932">
    <property type="entry name" value="Wzy_C"/>
    <property type="match status" value="1"/>
</dbReference>
<feature type="domain" description="O-antigen ligase-related" evidence="6">
    <location>
        <begin position="221"/>
        <end position="383"/>
    </location>
</feature>
<evidence type="ECO:0000256" key="5">
    <source>
        <dbReference type="SAM" id="Phobius"/>
    </source>
</evidence>
<keyword evidence="8" id="KW-1185">Reference proteome</keyword>
<feature type="transmembrane region" description="Helical" evidence="5">
    <location>
        <begin position="61"/>
        <end position="80"/>
    </location>
</feature>
<feature type="transmembrane region" description="Helical" evidence="5">
    <location>
        <begin position="36"/>
        <end position="54"/>
    </location>
</feature>
<keyword evidence="3 5" id="KW-1133">Transmembrane helix</keyword>
<sequence>MMVLNRISNYFFLFNAFVTLVFIRSPNILQLPLLRFGIYLLFLFGFAIGVVTSYKIYKKVVLSILLFIFAITVHAFSNFYQPSLSFGISIQNYVLQPNITSDFAIAQTRLYMIFLVCFIFPALTFFNSIFNDQCIKLRKYFLSTFLICFILNAFTLIYQGLININFLSKGSLTAVDANRAPGLLDDSGVASFFFSIISSILFIIIFNYETKIKYKIILFSLLILSIISGFINGSRSYYTGFILTIIIFLIYKFIKKTLQKNYLYLFSTSFIIISFCFLINLFSNYYQISSLIRLKNFFNAIISSGNLFQKYAIIDVQRSSHLRIMWETIKENFFTGTGLGSFSANFQYQVNKLNLKNIISDIPTNTYFSLVSELGFVGLILIILFSYLFIYYIINYNKINNDKNELNSLNILKITPIWAGVSYFILGLVSYLFYMPSLAFIGSCLFASYLIIFMRQSKKNETYVSLVFCFMSIYLFSVCIYLTLTAPIVPLFQYEKTGIIQIPSPVGTLPQPEGHFEKDKVYFSALLQGKNVFFRPKDSLDGQWFKPSTQFILTGLNYRIFIGPENRTYPVNVNITFYNQNGFSNQKNYIITNASWVYFSIPELKEFNSCSKNVTIYSLCYYKIHVNPPWKASFITNVGFYFEYKYINGQNAWR</sequence>
<evidence type="ECO:0000256" key="4">
    <source>
        <dbReference type="ARBA" id="ARBA00023136"/>
    </source>
</evidence>
<organism evidence="7 8">
    <name type="scientific">Silvanigrella paludirubra</name>
    <dbReference type="NCBI Taxonomy" id="2499159"/>
    <lineage>
        <taxon>Bacteria</taxon>
        <taxon>Pseudomonadati</taxon>
        <taxon>Bdellovibrionota</taxon>
        <taxon>Oligoflexia</taxon>
        <taxon>Silvanigrellales</taxon>
        <taxon>Silvanigrellaceae</taxon>
        <taxon>Silvanigrella</taxon>
    </lineage>
</organism>
<feature type="transmembrane region" description="Helical" evidence="5">
    <location>
        <begin position="374"/>
        <end position="394"/>
    </location>
</feature>
<reference evidence="7 8" key="1">
    <citation type="submission" date="2019-10" db="EMBL/GenBank/DDBJ databases">
        <title>New species of Slilvanegrellaceae.</title>
        <authorList>
            <person name="Pitt A."/>
            <person name="Hahn M.W."/>
        </authorList>
    </citation>
    <scope>NUCLEOTIDE SEQUENCE [LARGE SCALE GENOMIC DNA]</scope>
    <source>
        <strain evidence="7 8">SP-Ram-0.45-NSY-1</strain>
    </source>
</reference>
<evidence type="ECO:0000256" key="3">
    <source>
        <dbReference type="ARBA" id="ARBA00022989"/>
    </source>
</evidence>
<dbReference type="Proteomes" id="UP000437748">
    <property type="component" value="Unassembled WGS sequence"/>
</dbReference>
<dbReference type="PANTHER" id="PTHR37422:SF17">
    <property type="entry name" value="O-ANTIGEN LIGASE"/>
    <property type="match status" value="1"/>
</dbReference>
<comment type="subcellular location">
    <subcellularLocation>
        <location evidence="1">Membrane</location>
        <topology evidence="1">Multi-pass membrane protein</topology>
    </subcellularLocation>
</comment>
<feature type="transmembrane region" description="Helical" evidence="5">
    <location>
        <begin position="431"/>
        <end position="451"/>
    </location>
</feature>
<feature type="transmembrane region" description="Helical" evidence="5">
    <location>
        <begin position="187"/>
        <end position="207"/>
    </location>
</feature>
<feature type="transmembrane region" description="Helical" evidence="5">
    <location>
        <begin position="463"/>
        <end position="484"/>
    </location>
</feature>
<feature type="transmembrane region" description="Helical" evidence="5">
    <location>
        <begin position="406"/>
        <end position="425"/>
    </location>
</feature>
<evidence type="ECO:0000256" key="2">
    <source>
        <dbReference type="ARBA" id="ARBA00022692"/>
    </source>
</evidence>
<feature type="transmembrane region" description="Helical" evidence="5">
    <location>
        <begin position="261"/>
        <end position="282"/>
    </location>
</feature>
<feature type="transmembrane region" description="Helical" evidence="5">
    <location>
        <begin position="7"/>
        <end position="24"/>
    </location>
</feature>
<name>A0A6N6VU24_9BACT</name>
<accession>A0A6N6VU24</accession>
<dbReference type="InterPro" id="IPR051533">
    <property type="entry name" value="WaaL-like"/>
</dbReference>
<gene>
    <name evidence="7" type="ORF">GCL60_06115</name>
</gene>
<dbReference type="OrthoDB" id="5291781at2"/>
<keyword evidence="2 5" id="KW-0812">Transmembrane</keyword>
<dbReference type="RefSeq" id="WP_153419372.1">
    <property type="nucleotide sequence ID" value="NZ_WFLM01000002.1"/>
</dbReference>
<dbReference type="InterPro" id="IPR007016">
    <property type="entry name" value="O-antigen_ligase-rel_domated"/>
</dbReference>
<dbReference type="PANTHER" id="PTHR37422">
    <property type="entry name" value="TEICHURONIC ACID BIOSYNTHESIS PROTEIN TUAE"/>
    <property type="match status" value="1"/>
</dbReference>
<keyword evidence="4 5" id="KW-0472">Membrane</keyword>
<feature type="transmembrane region" description="Helical" evidence="5">
    <location>
        <begin position="237"/>
        <end position="254"/>
    </location>
</feature>
<feature type="transmembrane region" description="Helical" evidence="5">
    <location>
        <begin position="142"/>
        <end position="167"/>
    </location>
</feature>
<dbReference type="EMBL" id="WFLM01000002">
    <property type="protein sequence ID" value="KAB8039835.1"/>
    <property type="molecule type" value="Genomic_DNA"/>
</dbReference>
<comment type="caution">
    <text evidence="7">The sequence shown here is derived from an EMBL/GenBank/DDBJ whole genome shotgun (WGS) entry which is preliminary data.</text>
</comment>
<evidence type="ECO:0000313" key="7">
    <source>
        <dbReference type="EMBL" id="KAB8039835.1"/>
    </source>
</evidence>
<proteinExistence type="predicted"/>
<protein>
    <recommendedName>
        <fullName evidence="6">O-antigen ligase-related domain-containing protein</fullName>
    </recommendedName>
</protein>
<feature type="transmembrane region" description="Helical" evidence="5">
    <location>
        <begin position="214"/>
        <end position="231"/>
    </location>
</feature>
<dbReference type="AlphaFoldDB" id="A0A6N6VU24"/>